<dbReference type="Pfam" id="PF14833">
    <property type="entry name" value="NAD_binding_11"/>
    <property type="match status" value="1"/>
</dbReference>
<dbReference type="PANTHER" id="PTHR43580">
    <property type="entry name" value="OXIDOREDUCTASE GLYR1-RELATED"/>
    <property type="match status" value="1"/>
</dbReference>
<dbReference type="VEuPathDB" id="AmoebaDB:NAEGRDRAFT_53750"/>
<dbReference type="GO" id="GO:0051287">
    <property type="term" value="F:NAD binding"/>
    <property type="evidence" value="ECO:0007669"/>
    <property type="project" value="InterPro"/>
</dbReference>
<dbReference type="PIRSF" id="PIRSF000103">
    <property type="entry name" value="HIBADH"/>
    <property type="match status" value="1"/>
</dbReference>
<keyword evidence="8" id="KW-1185">Reference proteome</keyword>
<evidence type="ECO:0000256" key="1">
    <source>
        <dbReference type="ARBA" id="ARBA00007598"/>
    </source>
</evidence>
<keyword evidence="3" id="KW-0520">NAD</keyword>
<dbReference type="SUPFAM" id="SSF48179">
    <property type="entry name" value="6-phosphogluconate dehydrogenase C-terminal domain-like"/>
    <property type="match status" value="1"/>
</dbReference>
<dbReference type="InterPro" id="IPR015815">
    <property type="entry name" value="HIBADH-related"/>
</dbReference>
<proteinExistence type="inferred from homology"/>
<feature type="domain" description="6-phosphogluconate dehydrogenase NADP-binding" evidence="5">
    <location>
        <begin position="1"/>
        <end position="157"/>
    </location>
</feature>
<feature type="domain" description="3-hydroxyisobutyrate dehydrogenase-like NAD-binding" evidence="6">
    <location>
        <begin position="169"/>
        <end position="285"/>
    </location>
</feature>
<accession>D2W0L3</accession>
<keyword evidence="2" id="KW-0560">Oxidoreductase</keyword>
<name>D2W0L3_NAEGR</name>
<dbReference type="OrthoDB" id="435038at2759"/>
<dbReference type="PANTHER" id="PTHR43580:SF2">
    <property type="entry name" value="CYTOKINE-LIKE NUCLEAR FACTOR N-PAC"/>
    <property type="match status" value="1"/>
</dbReference>
<dbReference type="OMA" id="GMSQNIA"/>
<dbReference type="Gene3D" id="3.40.50.720">
    <property type="entry name" value="NAD(P)-binding Rossmann-like Domain"/>
    <property type="match status" value="1"/>
</dbReference>
<reference evidence="7 8" key="1">
    <citation type="journal article" date="2010" name="Cell">
        <title>The genome of Naegleria gruberi illuminates early eukaryotic versatility.</title>
        <authorList>
            <person name="Fritz-Laylin L.K."/>
            <person name="Prochnik S.E."/>
            <person name="Ginger M.L."/>
            <person name="Dacks J.B."/>
            <person name="Carpenter M.L."/>
            <person name="Field M.C."/>
            <person name="Kuo A."/>
            <person name="Paredez A."/>
            <person name="Chapman J."/>
            <person name="Pham J."/>
            <person name="Shu S."/>
            <person name="Neupane R."/>
            <person name="Cipriano M."/>
            <person name="Mancuso J."/>
            <person name="Tu H."/>
            <person name="Salamov A."/>
            <person name="Lindquist E."/>
            <person name="Shapiro H."/>
            <person name="Lucas S."/>
            <person name="Grigoriev I.V."/>
            <person name="Cande W.Z."/>
            <person name="Fulton C."/>
            <person name="Rokhsar D.S."/>
            <person name="Dawson S.C."/>
        </authorList>
    </citation>
    <scope>NUCLEOTIDE SEQUENCE [LARGE SCALE GENOMIC DNA]</scope>
    <source>
        <strain evidence="7 8">NEG-M</strain>
    </source>
</reference>
<sequence length="292" mass="32509">MGLPMAKHLLINNHEVYVYNRTSTKAMDLVKEFPSSCHVISSSDEDIQRVLADQSIGIIISMLFDYQNIVDVVFQNLDKLGGSPLSGKVFIQMSTISVEQSARLDELTGRCGGEFIEAPVLGTNTVAIAGKLQVLLGCSKELFERVESLNVLQNFGSLKHVGEKSKAIKMKLSLNFLVASLTGVLANSISLVQSNDLDVNMYADIVRDSALYFKYFDMKLPRLLNHDYSDMNFSVNGIVKDLDCIEKMAEDSKVNTNLISTIKNLYEQAGNRDEQIKGQEDFASVFEIMKKE</sequence>
<evidence type="ECO:0000313" key="8">
    <source>
        <dbReference type="Proteomes" id="UP000006671"/>
    </source>
</evidence>
<evidence type="ECO:0000259" key="6">
    <source>
        <dbReference type="Pfam" id="PF14833"/>
    </source>
</evidence>
<dbReference type="InterPro" id="IPR036291">
    <property type="entry name" value="NAD(P)-bd_dom_sf"/>
</dbReference>
<evidence type="ECO:0000313" key="7">
    <source>
        <dbReference type="EMBL" id="EFC37357.1"/>
    </source>
</evidence>
<dbReference type="SUPFAM" id="SSF51735">
    <property type="entry name" value="NAD(P)-binding Rossmann-fold domains"/>
    <property type="match status" value="1"/>
</dbReference>
<dbReference type="KEGG" id="ngr:NAEGRDRAFT_53750"/>
<dbReference type="RefSeq" id="XP_002670101.1">
    <property type="nucleotide sequence ID" value="XM_002670055.1"/>
</dbReference>
<dbReference type="InterPro" id="IPR006115">
    <property type="entry name" value="6PGDH_NADP-bd"/>
</dbReference>
<dbReference type="Proteomes" id="UP000006671">
    <property type="component" value="Unassembled WGS sequence"/>
</dbReference>
<evidence type="ECO:0000256" key="4">
    <source>
        <dbReference type="PIRSR" id="PIRSR000103-1"/>
    </source>
</evidence>
<comment type="similarity">
    <text evidence="1">Belongs to the HIBADH-related family. NP60 subfamily.</text>
</comment>
<dbReference type="InterPro" id="IPR008927">
    <property type="entry name" value="6-PGluconate_DH-like_C_sf"/>
</dbReference>
<dbReference type="Gene3D" id="1.10.1040.10">
    <property type="entry name" value="N-(1-d-carboxylethyl)-l-norvaline Dehydrogenase, domain 2"/>
    <property type="match status" value="1"/>
</dbReference>
<dbReference type="InterPro" id="IPR013328">
    <property type="entry name" value="6PGD_dom2"/>
</dbReference>
<feature type="active site" evidence="4">
    <location>
        <position position="171"/>
    </location>
</feature>
<dbReference type="InParanoid" id="D2W0L3"/>
<dbReference type="GO" id="GO:0016491">
    <property type="term" value="F:oxidoreductase activity"/>
    <property type="evidence" value="ECO:0007669"/>
    <property type="project" value="UniProtKB-KW"/>
</dbReference>
<dbReference type="EMBL" id="GG738919">
    <property type="protein sequence ID" value="EFC37357.1"/>
    <property type="molecule type" value="Genomic_DNA"/>
</dbReference>
<dbReference type="InterPro" id="IPR029154">
    <property type="entry name" value="HIBADH-like_NADP-bd"/>
</dbReference>
<dbReference type="GO" id="GO:0050661">
    <property type="term" value="F:NADP binding"/>
    <property type="evidence" value="ECO:0007669"/>
    <property type="project" value="InterPro"/>
</dbReference>
<dbReference type="GeneID" id="8857254"/>
<dbReference type="AlphaFoldDB" id="D2W0L3"/>
<dbReference type="eggNOG" id="KOG0409">
    <property type="taxonomic scope" value="Eukaryota"/>
</dbReference>
<dbReference type="Pfam" id="PF03446">
    <property type="entry name" value="NAD_binding_2"/>
    <property type="match status" value="1"/>
</dbReference>
<dbReference type="STRING" id="5762.D2W0L3"/>
<dbReference type="InterPro" id="IPR051265">
    <property type="entry name" value="HIBADH-related_NP60_sf"/>
</dbReference>
<organism evidence="8">
    <name type="scientific">Naegleria gruberi</name>
    <name type="common">Amoeba</name>
    <dbReference type="NCBI Taxonomy" id="5762"/>
    <lineage>
        <taxon>Eukaryota</taxon>
        <taxon>Discoba</taxon>
        <taxon>Heterolobosea</taxon>
        <taxon>Tetramitia</taxon>
        <taxon>Eutetramitia</taxon>
        <taxon>Vahlkampfiidae</taxon>
        <taxon>Naegleria</taxon>
    </lineage>
</organism>
<protein>
    <submittedName>
        <fullName evidence="7">Predicted protein</fullName>
    </submittedName>
</protein>
<evidence type="ECO:0000259" key="5">
    <source>
        <dbReference type="Pfam" id="PF03446"/>
    </source>
</evidence>
<gene>
    <name evidence="7" type="ORF">NAEGRDRAFT_53750</name>
</gene>
<evidence type="ECO:0000256" key="2">
    <source>
        <dbReference type="ARBA" id="ARBA00023002"/>
    </source>
</evidence>
<evidence type="ECO:0000256" key="3">
    <source>
        <dbReference type="ARBA" id="ARBA00023027"/>
    </source>
</evidence>